<dbReference type="InterPro" id="IPR036661">
    <property type="entry name" value="Luciferase-like_sf"/>
</dbReference>
<dbReference type="Gene3D" id="3.20.20.30">
    <property type="entry name" value="Luciferase-like domain"/>
    <property type="match status" value="1"/>
</dbReference>
<dbReference type="Proteomes" id="UP000589036">
    <property type="component" value="Unassembled WGS sequence"/>
</dbReference>
<dbReference type="GO" id="GO:0004497">
    <property type="term" value="F:monooxygenase activity"/>
    <property type="evidence" value="ECO:0007669"/>
    <property type="project" value="UniProtKB-KW"/>
</dbReference>
<proteinExistence type="predicted"/>
<keyword evidence="2" id="KW-1185">Reference proteome</keyword>
<gene>
    <name evidence="1" type="ORF">HDA32_000806</name>
</gene>
<name>A0A852TMZ0_9ACTN</name>
<evidence type="ECO:0000313" key="2">
    <source>
        <dbReference type="Proteomes" id="UP000589036"/>
    </source>
</evidence>
<evidence type="ECO:0000313" key="1">
    <source>
        <dbReference type="EMBL" id="NYE45686.1"/>
    </source>
</evidence>
<dbReference type="AlphaFoldDB" id="A0A852TMZ0"/>
<keyword evidence="1" id="KW-0560">Oxidoreductase</keyword>
<dbReference type="EMBL" id="JACCCC010000001">
    <property type="protein sequence ID" value="NYE45686.1"/>
    <property type="molecule type" value="Genomic_DNA"/>
</dbReference>
<organism evidence="1 2">
    <name type="scientific">Spinactinospora alkalitolerans</name>
    <dbReference type="NCBI Taxonomy" id="687207"/>
    <lineage>
        <taxon>Bacteria</taxon>
        <taxon>Bacillati</taxon>
        <taxon>Actinomycetota</taxon>
        <taxon>Actinomycetes</taxon>
        <taxon>Streptosporangiales</taxon>
        <taxon>Nocardiopsidaceae</taxon>
        <taxon>Spinactinospora</taxon>
    </lineage>
</organism>
<keyword evidence="1" id="KW-0503">Monooxygenase</keyword>
<dbReference type="SUPFAM" id="SSF51679">
    <property type="entry name" value="Bacterial luciferase-like"/>
    <property type="match status" value="1"/>
</dbReference>
<dbReference type="GO" id="GO:0016705">
    <property type="term" value="F:oxidoreductase activity, acting on paired donors, with incorporation or reduction of molecular oxygen"/>
    <property type="evidence" value="ECO:0007669"/>
    <property type="project" value="InterPro"/>
</dbReference>
<reference evidence="1 2" key="1">
    <citation type="submission" date="2020-07" db="EMBL/GenBank/DDBJ databases">
        <title>Sequencing the genomes of 1000 actinobacteria strains.</title>
        <authorList>
            <person name="Klenk H.-P."/>
        </authorList>
    </citation>
    <scope>NUCLEOTIDE SEQUENCE [LARGE SCALE GENOMIC DNA]</scope>
    <source>
        <strain evidence="1 2">CXB654</strain>
    </source>
</reference>
<protein>
    <submittedName>
        <fullName evidence="1">Alkanesulfonate monooxygenase SsuD/methylene tetrahydromethanopterin reductase-like flavin-dependent oxidoreductase (Luciferase family)</fullName>
    </submittedName>
</protein>
<comment type="caution">
    <text evidence="1">The sequence shown here is derived from an EMBL/GenBank/DDBJ whole genome shotgun (WGS) entry which is preliminary data.</text>
</comment>
<sequence length="80" mass="8803">MAPHQEANVRRLGFGDDDIVAGPSRRLVDAIVVYGDVEAVRERVRQHIDAGADHVCLQVLTRDPAAPPMPQWREPAPALL</sequence>
<dbReference type="RefSeq" id="WP_218882322.1">
    <property type="nucleotide sequence ID" value="NZ_BAAAYY010000002.1"/>
</dbReference>
<accession>A0A852TMZ0</accession>